<comment type="caution">
    <text evidence="3">The sequence shown here is derived from an EMBL/GenBank/DDBJ whole genome shotgun (WGS) entry which is preliminary data.</text>
</comment>
<accession>A0ABQ9JR07</accession>
<evidence type="ECO:0000313" key="3">
    <source>
        <dbReference type="EMBL" id="KAJ8980018.1"/>
    </source>
</evidence>
<dbReference type="Pfam" id="PF08246">
    <property type="entry name" value="Inhibitor_I29"/>
    <property type="match status" value="1"/>
</dbReference>
<evidence type="ECO:0000256" key="1">
    <source>
        <dbReference type="SAM" id="SignalP"/>
    </source>
</evidence>
<protein>
    <recommendedName>
        <fullName evidence="2">Cathepsin propeptide inhibitor domain-containing protein</fullName>
    </recommendedName>
</protein>
<keyword evidence="1" id="KW-0732">Signal</keyword>
<proteinExistence type="predicted"/>
<feature type="domain" description="Cathepsin propeptide inhibitor" evidence="2">
    <location>
        <begin position="26"/>
        <end position="86"/>
    </location>
</feature>
<dbReference type="Gene3D" id="1.10.287.2250">
    <property type="match status" value="1"/>
</dbReference>
<feature type="signal peptide" evidence="1">
    <location>
        <begin position="1"/>
        <end position="17"/>
    </location>
</feature>
<gene>
    <name evidence="3" type="ORF">NQ317_019704</name>
</gene>
<reference evidence="3" key="1">
    <citation type="journal article" date="2023" name="Insect Mol. Biol.">
        <title>Genome sequencing provides insights into the evolution of gene families encoding plant cell wall-degrading enzymes in longhorned beetles.</title>
        <authorList>
            <person name="Shin N.R."/>
            <person name="Okamura Y."/>
            <person name="Kirsch R."/>
            <person name="Pauchet Y."/>
        </authorList>
    </citation>
    <scope>NUCLEOTIDE SEQUENCE</scope>
    <source>
        <strain evidence="3">MMC_N1</strain>
    </source>
</reference>
<sequence>MQKTTLILFLCIIAIMAMPISIEDQWKEFKTKHGKNYDSKAEEDKRFDIFKKNVDKVEEHNKKYDAGEVSYTQGINQFSDLTTEEFRSKYLGGIRIPKQKDEQNY</sequence>
<evidence type="ECO:0000259" key="2">
    <source>
        <dbReference type="SMART" id="SM00848"/>
    </source>
</evidence>
<keyword evidence="4" id="KW-1185">Reference proteome</keyword>
<dbReference type="SUPFAM" id="SSF54001">
    <property type="entry name" value="Cysteine proteinases"/>
    <property type="match status" value="1"/>
</dbReference>
<dbReference type="InterPro" id="IPR038765">
    <property type="entry name" value="Papain-like_cys_pep_sf"/>
</dbReference>
<dbReference type="SMART" id="SM00848">
    <property type="entry name" value="Inhibitor_I29"/>
    <property type="match status" value="1"/>
</dbReference>
<evidence type="ECO:0000313" key="4">
    <source>
        <dbReference type="Proteomes" id="UP001162164"/>
    </source>
</evidence>
<dbReference type="Proteomes" id="UP001162164">
    <property type="component" value="Unassembled WGS sequence"/>
</dbReference>
<organism evidence="3 4">
    <name type="scientific">Molorchus minor</name>
    <dbReference type="NCBI Taxonomy" id="1323400"/>
    <lineage>
        <taxon>Eukaryota</taxon>
        <taxon>Metazoa</taxon>
        <taxon>Ecdysozoa</taxon>
        <taxon>Arthropoda</taxon>
        <taxon>Hexapoda</taxon>
        <taxon>Insecta</taxon>
        <taxon>Pterygota</taxon>
        <taxon>Neoptera</taxon>
        <taxon>Endopterygota</taxon>
        <taxon>Coleoptera</taxon>
        <taxon>Polyphaga</taxon>
        <taxon>Cucujiformia</taxon>
        <taxon>Chrysomeloidea</taxon>
        <taxon>Cerambycidae</taxon>
        <taxon>Lamiinae</taxon>
        <taxon>Monochamini</taxon>
        <taxon>Molorchus</taxon>
    </lineage>
</organism>
<feature type="chain" id="PRO_5046143444" description="Cathepsin propeptide inhibitor domain-containing protein" evidence="1">
    <location>
        <begin position="18"/>
        <end position="105"/>
    </location>
</feature>
<dbReference type="InterPro" id="IPR013201">
    <property type="entry name" value="Prot_inhib_I29"/>
</dbReference>
<name>A0ABQ9JR07_9CUCU</name>
<dbReference type="EMBL" id="JAPWTJ010000295">
    <property type="protein sequence ID" value="KAJ8980018.1"/>
    <property type="molecule type" value="Genomic_DNA"/>
</dbReference>